<dbReference type="SUPFAM" id="SSF53448">
    <property type="entry name" value="Nucleotide-diphospho-sugar transferases"/>
    <property type="match status" value="1"/>
</dbReference>
<keyword evidence="2" id="KW-0808">Transferase</keyword>
<evidence type="ECO:0000313" key="3">
    <source>
        <dbReference type="Proteomes" id="UP000233782"/>
    </source>
</evidence>
<dbReference type="EMBL" id="PJMU01000004">
    <property type="protein sequence ID" value="PKV62617.1"/>
    <property type="molecule type" value="Genomic_DNA"/>
</dbReference>
<name>A0A2N3U799_9BACT</name>
<reference evidence="2 3" key="1">
    <citation type="submission" date="2017-12" db="EMBL/GenBank/DDBJ databases">
        <title>Genomic Encyclopedia of Type Strains, Phase III (KMG-III): the genomes of soil and plant-associated and newly described type strains.</title>
        <authorList>
            <person name="Whitman W."/>
        </authorList>
    </citation>
    <scope>NUCLEOTIDE SEQUENCE [LARGE SCALE GENOMIC DNA]</scope>
    <source>
        <strain evidence="2 3">LP43</strain>
    </source>
</reference>
<dbReference type="InterPro" id="IPR001173">
    <property type="entry name" value="Glyco_trans_2-like"/>
</dbReference>
<dbReference type="PANTHER" id="PTHR43685">
    <property type="entry name" value="GLYCOSYLTRANSFERASE"/>
    <property type="match status" value="1"/>
</dbReference>
<dbReference type="RefSeq" id="WP_101446778.1">
    <property type="nucleotide sequence ID" value="NZ_PJMU01000004.1"/>
</dbReference>
<comment type="caution">
    <text evidence="2">The sequence shown here is derived from an EMBL/GenBank/DDBJ whole genome shotgun (WGS) entry which is preliminary data.</text>
</comment>
<accession>A0A2N3U799</accession>
<keyword evidence="3" id="KW-1185">Reference proteome</keyword>
<dbReference type="Proteomes" id="UP000233782">
    <property type="component" value="Unassembled WGS sequence"/>
</dbReference>
<organism evidence="2 3">
    <name type="scientific">Pontibacter ramchanderi</name>
    <dbReference type="NCBI Taxonomy" id="1179743"/>
    <lineage>
        <taxon>Bacteria</taxon>
        <taxon>Pseudomonadati</taxon>
        <taxon>Bacteroidota</taxon>
        <taxon>Cytophagia</taxon>
        <taxon>Cytophagales</taxon>
        <taxon>Hymenobacteraceae</taxon>
        <taxon>Pontibacter</taxon>
    </lineage>
</organism>
<dbReference type="CDD" id="cd00761">
    <property type="entry name" value="Glyco_tranf_GTA_type"/>
    <property type="match status" value="1"/>
</dbReference>
<dbReference type="Gene3D" id="3.90.550.10">
    <property type="entry name" value="Spore Coat Polysaccharide Biosynthesis Protein SpsA, Chain A"/>
    <property type="match status" value="1"/>
</dbReference>
<feature type="domain" description="Glycosyltransferase 2-like" evidence="1">
    <location>
        <begin position="9"/>
        <end position="164"/>
    </location>
</feature>
<dbReference type="Pfam" id="PF00535">
    <property type="entry name" value="Glycos_transf_2"/>
    <property type="match status" value="1"/>
</dbReference>
<gene>
    <name evidence="2" type="ORF">BD749_3497</name>
</gene>
<evidence type="ECO:0000313" key="2">
    <source>
        <dbReference type="EMBL" id="PKV62617.1"/>
    </source>
</evidence>
<dbReference type="OrthoDB" id="9801954at2"/>
<dbReference type="GO" id="GO:0016740">
    <property type="term" value="F:transferase activity"/>
    <property type="evidence" value="ECO:0007669"/>
    <property type="project" value="UniProtKB-KW"/>
</dbReference>
<protein>
    <submittedName>
        <fullName evidence="2">Glycosyl transferase family 2</fullName>
    </submittedName>
</protein>
<dbReference type="PANTHER" id="PTHR43685:SF2">
    <property type="entry name" value="GLYCOSYLTRANSFERASE 2-LIKE DOMAIN-CONTAINING PROTEIN"/>
    <property type="match status" value="1"/>
</dbReference>
<sequence>MSSPTPFVSIIIPTYHDWDRLLICLRALETQTYPKEKFEVLVINNAPDDLIPEKIKIDANLEVINEAVPGSYAARNTGIAKAKGSIIGFTDSDCIPDPNWIRAAVSFFDKNQNIDRLGGRVDLFTSGDNYNLAEAYDLIYAFRQEENVSRGVSVTANMFTKKSVLNEVGYFNSNMFSGGDYEWGKRAESKKFHIGFSPDVIVKHPARKSLKQIIDKVRRCASGTIQMEHQSMESSISRLAYLIYEVRPPINEFRHIYARGKHLSLKLKLLVFFLRYNIRVIRAYEEIRLQHGAEPFRDID</sequence>
<evidence type="ECO:0000259" key="1">
    <source>
        <dbReference type="Pfam" id="PF00535"/>
    </source>
</evidence>
<proteinExistence type="predicted"/>
<dbReference type="AlphaFoldDB" id="A0A2N3U799"/>
<dbReference type="InterPro" id="IPR029044">
    <property type="entry name" value="Nucleotide-diphossugar_trans"/>
</dbReference>
<dbReference type="InterPro" id="IPR050834">
    <property type="entry name" value="Glycosyltransf_2"/>
</dbReference>